<name>A0A0C2WBI5_AMAMK</name>
<dbReference type="EMBL" id="KN819104">
    <property type="protein sequence ID" value="KIL53941.1"/>
    <property type="molecule type" value="Genomic_DNA"/>
</dbReference>
<evidence type="ECO:0000313" key="1">
    <source>
        <dbReference type="EMBL" id="KIL53941.1"/>
    </source>
</evidence>
<reference evidence="1 2" key="1">
    <citation type="submission" date="2014-04" db="EMBL/GenBank/DDBJ databases">
        <title>Evolutionary Origins and Diversification of the Mycorrhizal Mutualists.</title>
        <authorList>
            <consortium name="DOE Joint Genome Institute"/>
            <consortium name="Mycorrhizal Genomics Consortium"/>
            <person name="Kohler A."/>
            <person name="Kuo A."/>
            <person name="Nagy L.G."/>
            <person name="Floudas D."/>
            <person name="Copeland A."/>
            <person name="Barry K.W."/>
            <person name="Cichocki N."/>
            <person name="Veneault-Fourrey C."/>
            <person name="LaButti K."/>
            <person name="Lindquist E.A."/>
            <person name="Lipzen A."/>
            <person name="Lundell T."/>
            <person name="Morin E."/>
            <person name="Murat C."/>
            <person name="Riley R."/>
            <person name="Ohm R."/>
            <person name="Sun H."/>
            <person name="Tunlid A."/>
            <person name="Henrissat B."/>
            <person name="Grigoriev I.V."/>
            <person name="Hibbett D.S."/>
            <person name="Martin F."/>
        </authorList>
    </citation>
    <scope>NUCLEOTIDE SEQUENCE [LARGE SCALE GENOMIC DNA]</scope>
    <source>
        <strain evidence="1 2">Koide BX008</strain>
    </source>
</reference>
<evidence type="ECO:0000313" key="2">
    <source>
        <dbReference type="Proteomes" id="UP000054549"/>
    </source>
</evidence>
<proteinExistence type="predicted"/>
<organism evidence="1 2">
    <name type="scientific">Amanita muscaria (strain Koide BX008)</name>
    <dbReference type="NCBI Taxonomy" id="946122"/>
    <lineage>
        <taxon>Eukaryota</taxon>
        <taxon>Fungi</taxon>
        <taxon>Dikarya</taxon>
        <taxon>Basidiomycota</taxon>
        <taxon>Agaricomycotina</taxon>
        <taxon>Agaricomycetes</taxon>
        <taxon>Agaricomycetidae</taxon>
        <taxon>Agaricales</taxon>
        <taxon>Pluteineae</taxon>
        <taxon>Amanitaceae</taxon>
        <taxon>Amanita</taxon>
    </lineage>
</organism>
<protein>
    <submittedName>
        <fullName evidence="1">Uncharacterized protein</fullName>
    </submittedName>
</protein>
<dbReference type="HOGENOM" id="CLU_2533498_0_0_1"/>
<accession>A0A0C2WBI5</accession>
<dbReference type="AlphaFoldDB" id="A0A0C2WBI5"/>
<dbReference type="Proteomes" id="UP000054549">
    <property type="component" value="Unassembled WGS sequence"/>
</dbReference>
<gene>
    <name evidence="1" type="ORF">M378DRAFT_93358</name>
</gene>
<sequence length="84" mass="9608">MEAKPQLNGTLEKCLRTSHKASTVGDLLHITSRLQIPNHSLRRNCACPYCKEDRKKGCEHPHKCTKKGNAYLNSLLPKWDPRQI</sequence>
<keyword evidence="2" id="KW-1185">Reference proteome</keyword>
<dbReference type="InParanoid" id="A0A0C2WBI5"/>
<feature type="non-terminal residue" evidence="1">
    <location>
        <position position="84"/>
    </location>
</feature>
<dbReference type="OrthoDB" id="3007206at2759"/>